<name>A0A3B0AGR3_9ACTN</name>
<protein>
    <recommendedName>
        <fullName evidence="3">HD domain-containing protein</fullName>
    </recommendedName>
</protein>
<proteinExistence type="predicted"/>
<reference evidence="1 2" key="1">
    <citation type="journal article" date="2015" name="Antonie Van Leeuwenhoek">
        <title>Streptomyces klenkii sp. nov., isolated from deep marine sediment.</title>
        <authorList>
            <person name="Veyisoglu A."/>
            <person name="Sahin N."/>
        </authorList>
    </citation>
    <scope>NUCLEOTIDE SEQUENCE [LARGE SCALE GENOMIC DNA]</scope>
    <source>
        <strain evidence="1 2">KCTC 29202</strain>
    </source>
</reference>
<organism evidence="1 2">
    <name type="scientific">Streptomyces klenkii</name>
    <dbReference type="NCBI Taxonomy" id="1420899"/>
    <lineage>
        <taxon>Bacteria</taxon>
        <taxon>Bacillati</taxon>
        <taxon>Actinomycetota</taxon>
        <taxon>Actinomycetes</taxon>
        <taxon>Kitasatosporales</taxon>
        <taxon>Streptomycetaceae</taxon>
        <taxon>Streptomyces</taxon>
    </lineage>
</organism>
<dbReference type="Gene3D" id="1.10.3210.10">
    <property type="entry name" value="Hypothetical protein af1432"/>
    <property type="match status" value="1"/>
</dbReference>
<dbReference type="SUPFAM" id="SSF109604">
    <property type="entry name" value="HD-domain/PDEase-like"/>
    <property type="match status" value="1"/>
</dbReference>
<keyword evidence="2" id="KW-1185">Reference proteome</keyword>
<evidence type="ECO:0008006" key="3">
    <source>
        <dbReference type="Google" id="ProtNLM"/>
    </source>
</evidence>
<dbReference type="EMBL" id="RBAM01000038">
    <property type="protein sequence ID" value="RKN59698.1"/>
    <property type="molecule type" value="Genomic_DNA"/>
</dbReference>
<dbReference type="AlphaFoldDB" id="A0A3B0AGR3"/>
<evidence type="ECO:0000313" key="1">
    <source>
        <dbReference type="EMBL" id="RKN59698.1"/>
    </source>
</evidence>
<sequence length="237" mass="26194">MDHGTVEWITEHRPATFPAIPPLPQYQPMMLAPDASWFTCVEQSDSLHGVRHCARVSLLASVLAHEQGLYGDTAAALCVAAAVHDCRRRDDRTDAGHGRRAARWFAKNAASVCACFGLRLSADCLVQATTAVALHDVPYEEFTPAQVRAYRRAEQVTDLLKAADCLDRYRLPAVRWWPDPSRLRTPVPDWLYPFAFDLVVRSERARLDGAGHEAALIHACSIVFQGGQEGHDAKPVG</sequence>
<dbReference type="OrthoDB" id="3872736at2"/>
<comment type="caution">
    <text evidence="1">The sequence shown here is derived from an EMBL/GenBank/DDBJ whole genome shotgun (WGS) entry which is preliminary data.</text>
</comment>
<accession>A0A3B0AGR3</accession>
<gene>
    <name evidence="1" type="ORF">D7231_34010</name>
</gene>
<evidence type="ECO:0000313" key="2">
    <source>
        <dbReference type="Proteomes" id="UP000270343"/>
    </source>
</evidence>
<dbReference type="Proteomes" id="UP000270343">
    <property type="component" value="Unassembled WGS sequence"/>
</dbReference>